<reference evidence="1 2" key="1">
    <citation type="submission" date="2018-06" db="EMBL/GenBank/DDBJ databases">
        <title>Genomic Encyclopedia of Type Strains, Phase IV (KMG-IV): sequencing the most valuable type-strain genomes for metagenomic binning, comparative biology and taxonomic classification.</title>
        <authorList>
            <person name="Goeker M."/>
        </authorList>
    </citation>
    <scope>NUCLEOTIDE SEQUENCE [LARGE SCALE GENOMIC DNA]</scope>
    <source>
        <strain evidence="1 2">DSM 25532</strain>
    </source>
</reference>
<proteinExistence type="predicted"/>
<comment type="caution">
    <text evidence="1">The sequence shown here is derived from an EMBL/GenBank/DDBJ whole genome shotgun (WGS) entry which is preliminary data.</text>
</comment>
<accession>A0A366H7J3</accession>
<dbReference type="Proteomes" id="UP000253426">
    <property type="component" value="Unassembled WGS sequence"/>
</dbReference>
<dbReference type="AlphaFoldDB" id="A0A366H7J3"/>
<protein>
    <submittedName>
        <fullName evidence="1">Uncharacterized protein</fullName>
    </submittedName>
</protein>
<dbReference type="EMBL" id="QNRR01000015">
    <property type="protein sequence ID" value="RBP36960.1"/>
    <property type="molecule type" value="Genomic_DNA"/>
</dbReference>
<gene>
    <name evidence="1" type="ORF">DES53_115101</name>
</gene>
<keyword evidence="2" id="KW-1185">Reference proteome</keyword>
<organism evidence="1 2">
    <name type="scientific">Roseimicrobium gellanilyticum</name>
    <dbReference type="NCBI Taxonomy" id="748857"/>
    <lineage>
        <taxon>Bacteria</taxon>
        <taxon>Pseudomonadati</taxon>
        <taxon>Verrucomicrobiota</taxon>
        <taxon>Verrucomicrobiia</taxon>
        <taxon>Verrucomicrobiales</taxon>
        <taxon>Verrucomicrobiaceae</taxon>
        <taxon>Roseimicrobium</taxon>
    </lineage>
</organism>
<evidence type="ECO:0000313" key="1">
    <source>
        <dbReference type="EMBL" id="RBP36960.1"/>
    </source>
</evidence>
<name>A0A366H7J3_9BACT</name>
<sequence>MHHPKCIHHLPRGGVTRVSTHDIAAGPRSGNASFPEGAARLQVYFPPGHGISQGVGAFLSPCMTPPRLEMKCTCDGGWRNRPATVESGDPAPQVMPRNRSPWGQECPHSLNVCMVSGRWMNPRMRDTFRERGVPAPWAYAMSLLHSQLEKGNRTLCQKGSASSAKLASTRVGGMNCDLVMGSAI</sequence>
<evidence type="ECO:0000313" key="2">
    <source>
        <dbReference type="Proteomes" id="UP000253426"/>
    </source>
</evidence>